<evidence type="ECO:0000256" key="1">
    <source>
        <dbReference type="SAM" id="Phobius"/>
    </source>
</evidence>
<keyword evidence="1" id="KW-1133">Transmembrane helix</keyword>
<feature type="domain" description="Fatty acid desaturase" evidence="2">
    <location>
        <begin position="61"/>
        <end position="306"/>
    </location>
</feature>
<keyword evidence="1" id="KW-0472">Membrane</keyword>
<protein>
    <recommendedName>
        <fullName evidence="2">Fatty acid desaturase domain-containing protein</fullName>
    </recommendedName>
</protein>
<comment type="caution">
    <text evidence="3">The sequence shown here is derived from an EMBL/GenBank/DDBJ whole genome shotgun (WGS) entry which is preliminary data.</text>
</comment>
<evidence type="ECO:0000313" key="3">
    <source>
        <dbReference type="EMBL" id="EYB67681.1"/>
    </source>
</evidence>
<dbReference type="PATRIC" id="fig|1476583.3.peg.2254"/>
<evidence type="ECO:0000313" key="4">
    <source>
        <dbReference type="Proteomes" id="UP000020492"/>
    </source>
</evidence>
<feature type="transmembrane region" description="Helical" evidence="1">
    <location>
        <begin position="202"/>
        <end position="224"/>
    </location>
</feature>
<dbReference type="AlphaFoldDB" id="A0A016QNW4"/>
<dbReference type="RefSeq" id="WP_081790883.1">
    <property type="nucleotide sequence ID" value="NZ_JHAC01000033.1"/>
</dbReference>
<organism evidence="3 4">
    <name type="scientific">Deinococcus phoenicis</name>
    <dbReference type="NCBI Taxonomy" id="1476583"/>
    <lineage>
        <taxon>Bacteria</taxon>
        <taxon>Thermotogati</taxon>
        <taxon>Deinococcota</taxon>
        <taxon>Deinococci</taxon>
        <taxon>Deinococcales</taxon>
        <taxon>Deinococcaceae</taxon>
        <taxon>Deinococcus</taxon>
    </lineage>
</organism>
<keyword evidence="4" id="KW-1185">Reference proteome</keyword>
<proteinExistence type="predicted"/>
<feature type="transmembrane region" description="Helical" evidence="1">
    <location>
        <begin position="149"/>
        <end position="166"/>
    </location>
</feature>
<name>A0A016QNW4_9DEIO</name>
<dbReference type="STRING" id="1476583.DEIPH_ctg033orf0101"/>
<gene>
    <name evidence="3" type="ORF">DEIPH_ctg033orf0101</name>
</gene>
<feature type="transmembrane region" description="Helical" evidence="1">
    <location>
        <begin position="31"/>
        <end position="51"/>
    </location>
</feature>
<dbReference type="InterPro" id="IPR005804">
    <property type="entry name" value="FA_desaturase_dom"/>
</dbReference>
<evidence type="ECO:0000259" key="2">
    <source>
        <dbReference type="Pfam" id="PF00487"/>
    </source>
</evidence>
<dbReference type="OrthoDB" id="9792534at2"/>
<keyword evidence="1" id="KW-0812">Transmembrane</keyword>
<dbReference type="GO" id="GO:0006629">
    <property type="term" value="P:lipid metabolic process"/>
    <property type="evidence" value="ECO:0007669"/>
    <property type="project" value="InterPro"/>
</dbReference>
<accession>A0A016QNW4</accession>
<feature type="transmembrane region" description="Helical" evidence="1">
    <location>
        <begin position="230"/>
        <end position="248"/>
    </location>
</feature>
<dbReference type="Pfam" id="PF00487">
    <property type="entry name" value="FA_desaturase"/>
    <property type="match status" value="1"/>
</dbReference>
<reference evidence="3 4" key="1">
    <citation type="submission" date="2014-03" db="EMBL/GenBank/DDBJ databases">
        <title>Draft genome sequence of Deinococcus phoenicis 1P10ME.</title>
        <authorList>
            <person name="Stepanov V.G."/>
            <person name="Vaishampayan P."/>
            <person name="Venkateswaran K."/>
            <person name="Fox G.E."/>
        </authorList>
    </citation>
    <scope>NUCLEOTIDE SEQUENCE [LARGE SCALE GENOMIC DNA]</scope>
    <source>
        <strain evidence="3 4">1P10ME</strain>
    </source>
</reference>
<sequence>MTTTRTRPPVLKRGTRTQVNARRHTREAWRVGVETVVLSGALCALGVWLSRQGGSPWVTGLAVGLAVMQGLMLQRMYIVGHEVAHRKLIPGHLGWNDAVGQGLTLPTLIPVAVYRCVHDFHHGFNRKDEHTSALDVFVTRGEITPLKRAYFHTLWLLGVFAGGFYLHSVASVVVFLCLPTRLALRLSPAFRKWGARERRRAWGQFLACVAFHVGFAAVFGTWAWVLALGFPMLVFAWVWSLLMYMFHFHTSIGPQARFNTRSVRRDPFWSWLLLDFHEHATHHMYPNIPWYALQERRAELPPAYQAVNERLPFWRAVWQQWRGPTILRRDGPNPVPHLFVRWED</sequence>
<dbReference type="Proteomes" id="UP000020492">
    <property type="component" value="Unassembled WGS sequence"/>
</dbReference>
<dbReference type="EMBL" id="JHAC01000033">
    <property type="protein sequence ID" value="EYB67681.1"/>
    <property type="molecule type" value="Genomic_DNA"/>
</dbReference>